<proteinExistence type="inferred from homology"/>
<protein>
    <recommendedName>
        <fullName evidence="13">Auxin efflux carrier</fullName>
    </recommendedName>
</protein>
<feature type="transmembrane region" description="Helical" evidence="10">
    <location>
        <begin position="526"/>
        <end position="547"/>
    </location>
</feature>
<dbReference type="PANTHER" id="PTHR31651:SF36">
    <property type="entry name" value="AUXIN EFFLUX CARRIER FAMILY PROTEIN"/>
    <property type="match status" value="1"/>
</dbReference>
<evidence type="ECO:0000256" key="3">
    <source>
        <dbReference type="ARBA" id="ARBA00022448"/>
    </source>
</evidence>
<evidence type="ECO:0008006" key="13">
    <source>
        <dbReference type="Google" id="ProtNLM"/>
    </source>
</evidence>
<dbReference type="RefSeq" id="XP_005643040.1">
    <property type="nucleotide sequence ID" value="XM_005642983.1"/>
</dbReference>
<evidence type="ECO:0000256" key="4">
    <source>
        <dbReference type="ARBA" id="ARBA00022692"/>
    </source>
</evidence>
<feature type="transmembrane region" description="Helical" evidence="10">
    <location>
        <begin position="157"/>
        <end position="181"/>
    </location>
</feature>
<feature type="transmembrane region" description="Helical" evidence="10">
    <location>
        <begin position="123"/>
        <end position="145"/>
    </location>
</feature>
<dbReference type="OrthoDB" id="191139at2759"/>
<evidence type="ECO:0000313" key="12">
    <source>
        <dbReference type="Proteomes" id="UP000007264"/>
    </source>
</evidence>
<evidence type="ECO:0000256" key="2">
    <source>
        <dbReference type="ARBA" id="ARBA00004308"/>
    </source>
</evidence>
<feature type="compositionally biased region" description="Low complexity" evidence="9">
    <location>
        <begin position="465"/>
        <end position="474"/>
    </location>
</feature>
<evidence type="ECO:0000256" key="8">
    <source>
        <dbReference type="ARBA" id="ARBA00025752"/>
    </source>
</evidence>
<dbReference type="eggNOG" id="ENOG502S5VV">
    <property type="taxonomic scope" value="Eukaryota"/>
</dbReference>
<organism evidence="11 12">
    <name type="scientific">Coccomyxa subellipsoidea (strain C-169)</name>
    <name type="common">Green microalga</name>
    <dbReference type="NCBI Taxonomy" id="574566"/>
    <lineage>
        <taxon>Eukaryota</taxon>
        <taxon>Viridiplantae</taxon>
        <taxon>Chlorophyta</taxon>
        <taxon>core chlorophytes</taxon>
        <taxon>Trebouxiophyceae</taxon>
        <taxon>Trebouxiophyceae incertae sedis</taxon>
        <taxon>Coccomyxaceae</taxon>
        <taxon>Coccomyxa</taxon>
        <taxon>Coccomyxa subellipsoidea</taxon>
    </lineage>
</organism>
<keyword evidence="4 10" id="KW-0812">Transmembrane</keyword>
<dbReference type="GeneID" id="17036553"/>
<comment type="similarity">
    <text evidence="8">Belongs to the auxin efflux carrier (TC 2.A.69.2) family.</text>
</comment>
<evidence type="ECO:0000313" key="11">
    <source>
        <dbReference type="EMBL" id="EIE18496.1"/>
    </source>
</evidence>
<dbReference type="GO" id="GO:0080162">
    <property type="term" value="P:endoplasmic reticulum to cytosol auxin transport"/>
    <property type="evidence" value="ECO:0007669"/>
    <property type="project" value="InterPro"/>
</dbReference>
<feature type="transmembrane region" description="Helical" evidence="10">
    <location>
        <begin position="365"/>
        <end position="386"/>
    </location>
</feature>
<evidence type="ECO:0000256" key="5">
    <source>
        <dbReference type="ARBA" id="ARBA00022989"/>
    </source>
</evidence>
<feature type="transmembrane region" description="Helical" evidence="10">
    <location>
        <begin position="79"/>
        <end position="103"/>
    </location>
</feature>
<dbReference type="AlphaFoldDB" id="I0YJC7"/>
<dbReference type="EMBL" id="AGSI01000023">
    <property type="protein sequence ID" value="EIE18496.1"/>
    <property type="molecule type" value="Genomic_DNA"/>
</dbReference>
<feature type="transmembrane region" description="Helical" evidence="10">
    <location>
        <begin position="12"/>
        <end position="36"/>
    </location>
</feature>
<evidence type="ECO:0000256" key="9">
    <source>
        <dbReference type="SAM" id="MobiDB-lite"/>
    </source>
</evidence>
<feature type="transmembrane region" description="Helical" evidence="10">
    <location>
        <begin position="48"/>
        <end position="67"/>
    </location>
</feature>
<dbReference type="PANTHER" id="PTHR31651">
    <property type="match status" value="1"/>
</dbReference>
<dbReference type="GO" id="GO:0016020">
    <property type="term" value="C:membrane"/>
    <property type="evidence" value="ECO:0007669"/>
    <property type="project" value="UniProtKB-SubCell"/>
</dbReference>
<feature type="transmembrane region" description="Helical" evidence="10">
    <location>
        <begin position="304"/>
        <end position="324"/>
    </location>
</feature>
<evidence type="ECO:0000256" key="10">
    <source>
        <dbReference type="SAM" id="Phobius"/>
    </source>
</evidence>
<keyword evidence="3" id="KW-0813">Transport</keyword>
<feature type="transmembrane region" description="Helical" evidence="10">
    <location>
        <begin position="488"/>
        <end position="514"/>
    </location>
</feature>
<evidence type="ECO:0000256" key="1">
    <source>
        <dbReference type="ARBA" id="ARBA00004141"/>
    </source>
</evidence>
<keyword evidence="5 10" id="KW-1133">Transmembrane helix</keyword>
<feature type="compositionally biased region" description="Low complexity" evidence="9">
    <location>
        <begin position="405"/>
        <end position="419"/>
    </location>
</feature>
<comment type="caution">
    <text evidence="11">The sequence shown here is derived from an EMBL/GenBank/DDBJ whole genome shotgun (WGS) entry which is preliminary data.</text>
</comment>
<gene>
    <name evidence="11" type="ORF">COCSUDRAFT_60162</name>
</gene>
<dbReference type="Pfam" id="PF03547">
    <property type="entry name" value="Mem_trans"/>
    <property type="match status" value="1"/>
</dbReference>
<dbReference type="KEGG" id="csl:COCSUDRAFT_60162"/>
<dbReference type="InterPro" id="IPR004776">
    <property type="entry name" value="Mem_transp_PIN-like"/>
</dbReference>
<feature type="transmembrane region" description="Helical" evidence="10">
    <location>
        <begin position="559"/>
        <end position="582"/>
    </location>
</feature>
<dbReference type="STRING" id="574566.I0YJC7"/>
<keyword evidence="12" id="KW-1185">Reference proteome</keyword>
<dbReference type="GO" id="GO:0012505">
    <property type="term" value="C:endomembrane system"/>
    <property type="evidence" value="ECO:0007669"/>
    <property type="project" value="UniProtKB-SubCell"/>
</dbReference>
<feature type="transmembrane region" description="Helical" evidence="10">
    <location>
        <begin position="187"/>
        <end position="205"/>
    </location>
</feature>
<feature type="region of interest" description="Disordered" evidence="9">
    <location>
        <begin position="454"/>
        <end position="475"/>
    </location>
</feature>
<evidence type="ECO:0000256" key="6">
    <source>
        <dbReference type="ARBA" id="ARBA00023136"/>
    </source>
</evidence>
<reference evidence="11 12" key="1">
    <citation type="journal article" date="2012" name="Genome Biol.">
        <title>The genome of the polar eukaryotic microalga coccomyxa subellipsoidea reveals traits of cold adaptation.</title>
        <authorList>
            <person name="Blanc G."/>
            <person name="Agarkova I."/>
            <person name="Grimwood J."/>
            <person name="Kuo A."/>
            <person name="Brueggeman A."/>
            <person name="Dunigan D."/>
            <person name="Gurnon J."/>
            <person name="Ladunga I."/>
            <person name="Lindquist E."/>
            <person name="Lucas S."/>
            <person name="Pangilinan J."/>
            <person name="Proschold T."/>
            <person name="Salamov A."/>
            <person name="Schmutz J."/>
            <person name="Weeks D."/>
            <person name="Yamada T."/>
            <person name="Claverie J.M."/>
            <person name="Grigoriev I."/>
            <person name="Van Etten J."/>
            <person name="Lomsadze A."/>
            <person name="Borodovsky M."/>
        </authorList>
    </citation>
    <scope>NUCLEOTIDE SEQUENCE [LARGE SCALE GENOMIC DNA]</scope>
    <source>
        <strain evidence="11 12">C-169</strain>
    </source>
</reference>
<sequence length="592" mass="61790">MIGTLWDSCVHDGILAATTGASFNLFMLCGFVGWLLHTGRIPNDTAPVLSKVAFNVFIPCMLFSKVASTLATQPNLSLLAIPLVAVLQVAAGACFGSVAARIVDGSLMSSLSGWHPRNPSRSAQLLALTTATATGVPGVAAALLPRQKNIPLGTRELVSAACTFGNSLTLPLVFLNALLPAAAFDRAVGYTALFLTGWSPLLWSVGYSQLASAGFAAEGQEAPPRPAHYGSSFLGIDLGDATKAPPRPARYGSNFLGDDLGDEMSVARVALSTNAGLNRQPTAASRALRGAEAGRRWLRGVRRAFVRVLNPPLVGVIAGILIGVSPLGQLLYRPDNPAVAAYTLRLPMELRFIVRTGGIKSVAQILGLIGGATLAVQTVVLGASLFQKASNPPPDLATVKQGEAPSGTPGSPPQQGQVQIVTPNTPAPGESLSIAQQRSKVVWSEARLATQGMLEDRGPDGAGPSGQPSGQPDQNLLKMLLPRDNVDVRMFAAVAVVRLILMPAVSLALVRGLAALRLLPADPVCALTLLVQGAMPSAQNLVLLAQLRRGTQPLAPRMAALLLRLYAFAIVPVTLWMTVFAYNLPATAAALL</sequence>
<comment type="function">
    <text evidence="7">Involved in cellular auxin homeostasis by regulating auxin metabolism. Regulates intracellular auxin accumulation at the endoplasmic reticulum and thus auxin availability for nuclear auxin signaling.</text>
</comment>
<dbReference type="InterPro" id="IPR045033">
    <property type="entry name" value="PILS1/3/4/5/7"/>
</dbReference>
<comment type="subcellular location">
    <subcellularLocation>
        <location evidence="2">Endomembrane system</location>
    </subcellularLocation>
    <subcellularLocation>
        <location evidence="1">Membrane</location>
        <topology evidence="1">Multi-pass membrane protein</topology>
    </subcellularLocation>
</comment>
<dbReference type="Proteomes" id="UP000007264">
    <property type="component" value="Unassembled WGS sequence"/>
</dbReference>
<keyword evidence="6 10" id="KW-0472">Membrane</keyword>
<evidence type="ECO:0000256" key="7">
    <source>
        <dbReference type="ARBA" id="ARBA00025100"/>
    </source>
</evidence>
<accession>I0YJC7</accession>
<name>I0YJC7_COCSC</name>
<feature type="region of interest" description="Disordered" evidence="9">
    <location>
        <begin position="392"/>
        <end position="431"/>
    </location>
</feature>